<keyword evidence="2 5" id="KW-0812">Transmembrane</keyword>
<feature type="transmembrane region" description="Helical" evidence="5">
    <location>
        <begin position="305"/>
        <end position="329"/>
    </location>
</feature>
<dbReference type="GO" id="GO:0048038">
    <property type="term" value="F:quinone binding"/>
    <property type="evidence" value="ECO:0007669"/>
    <property type="project" value="UniProtKB-KW"/>
</dbReference>
<feature type="transmembrane region" description="Helical" evidence="5">
    <location>
        <begin position="77"/>
        <end position="97"/>
    </location>
</feature>
<comment type="subunit">
    <text evidence="5">NDH-1 is composed of 14 different subunits. Subunits NuoA, H, J, K, L, M, N constitute the membrane sector of the complex.</text>
</comment>
<dbReference type="GO" id="GO:0009060">
    <property type="term" value="P:aerobic respiration"/>
    <property type="evidence" value="ECO:0007669"/>
    <property type="project" value="TreeGrafter"/>
</dbReference>
<dbReference type="InterPro" id="IPR001694">
    <property type="entry name" value="NADH_UbQ_OxRdtase_su1/FPO"/>
</dbReference>
<keyword evidence="4 5" id="KW-0472">Membrane</keyword>
<comment type="caution">
    <text evidence="5">Lacks conserved residue(s) required for the propagation of feature annotation.</text>
</comment>
<reference evidence="7 8" key="1">
    <citation type="journal article" date="2018" name="ISME J.">
        <title>A methanotrophic archaeon couples anaerobic oxidation of methane to Fe(III) reduction.</title>
        <authorList>
            <person name="Cai C."/>
            <person name="Leu A.O."/>
            <person name="Xie G.J."/>
            <person name="Guo J."/>
            <person name="Feng Y."/>
            <person name="Zhao J.X."/>
            <person name="Tyson G.W."/>
            <person name="Yuan Z."/>
            <person name="Hu S."/>
        </authorList>
    </citation>
    <scope>NUCLEOTIDE SEQUENCE [LARGE SCALE GENOMIC DNA]</scope>
    <source>
        <strain evidence="7">FeB_12</strain>
    </source>
</reference>
<organism evidence="7 8">
    <name type="scientific">candidate division GN15 bacterium</name>
    <dbReference type="NCBI Taxonomy" id="2072418"/>
    <lineage>
        <taxon>Bacteria</taxon>
        <taxon>candidate division GN15</taxon>
    </lineage>
</organism>
<feature type="transmembrane region" description="Helical" evidence="5">
    <location>
        <begin position="239"/>
        <end position="263"/>
    </location>
</feature>
<keyword evidence="5" id="KW-0830">Ubiquinone</keyword>
<keyword evidence="5" id="KW-1003">Cell membrane</keyword>
<comment type="subcellular location">
    <subcellularLocation>
        <location evidence="5 6">Cell membrane</location>
        <topology evidence="5 6">Multi-pass membrane protein</topology>
    </subcellularLocation>
    <subcellularLocation>
        <location evidence="1">Membrane</location>
        <topology evidence="1">Multi-pass membrane protein</topology>
    </subcellularLocation>
</comment>
<dbReference type="NCBIfam" id="NF004741">
    <property type="entry name" value="PRK06076.1-2"/>
    <property type="match status" value="1"/>
</dbReference>
<dbReference type="Pfam" id="PF00146">
    <property type="entry name" value="NADHdh"/>
    <property type="match status" value="1"/>
</dbReference>
<dbReference type="HAMAP" id="MF_01350">
    <property type="entry name" value="NDH1_NuoH"/>
    <property type="match status" value="1"/>
</dbReference>
<evidence type="ECO:0000256" key="4">
    <source>
        <dbReference type="ARBA" id="ARBA00023136"/>
    </source>
</evidence>
<comment type="function">
    <text evidence="5">NDH-1 shuttles electrons from NADH, via FMN and iron-sulfur (Fe-S) centers, to quinones in the respiratory chain. The immediate electron acceptor for the enzyme in this species is believed to be ubiquinone. Couples the redox reaction to proton translocation (for every two electrons transferred, four hydrogen ions are translocated across the cytoplasmic membrane), and thus conserves the redox energy in a proton gradient. This subunit may bind ubiquinone.</text>
</comment>
<evidence type="ECO:0000313" key="8">
    <source>
        <dbReference type="Proteomes" id="UP000250918"/>
    </source>
</evidence>
<proteinExistence type="inferred from homology"/>
<dbReference type="GO" id="GO:0016655">
    <property type="term" value="F:oxidoreductase activity, acting on NAD(P)H, quinone or similar compound as acceptor"/>
    <property type="evidence" value="ECO:0007669"/>
    <property type="project" value="UniProtKB-UniRule"/>
</dbReference>
<evidence type="ECO:0000256" key="3">
    <source>
        <dbReference type="ARBA" id="ARBA00022989"/>
    </source>
</evidence>
<feature type="transmembrane region" description="Helical" evidence="5">
    <location>
        <begin position="117"/>
        <end position="138"/>
    </location>
</feature>
<accession>A0A855XA83</accession>
<dbReference type="InterPro" id="IPR018086">
    <property type="entry name" value="NADH_UbQ_OxRdtase_su1_CS"/>
</dbReference>
<name>A0A855XA83_9BACT</name>
<dbReference type="PROSITE" id="PS00667">
    <property type="entry name" value="COMPLEX1_ND1_1"/>
    <property type="match status" value="1"/>
</dbReference>
<feature type="transmembrane region" description="Helical" evidence="5">
    <location>
        <begin position="159"/>
        <end position="177"/>
    </location>
</feature>
<dbReference type="PANTHER" id="PTHR11432:SF3">
    <property type="entry name" value="NADH-UBIQUINONE OXIDOREDUCTASE CHAIN 1"/>
    <property type="match status" value="1"/>
</dbReference>
<protein>
    <recommendedName>
        <fullName evidence="5">NADH-quinone oxidoreductase subunit H</fullName>
        <ecNumber evidence="5">7.1.1.-</ecNumber>
    </recommendedName>
    <alternativeName>
        <fullName evidence="5">NADH dehydrogenase I subunit H</fullName>
    </alternativeName>
    <alternativeName>
        <fullName evidence="5">NDH-1 subunit H</fullName>
    </alternativeName>
</protein>
<dbReference type="EMBL" id="PQAP01000023">
    <property type="protein sequence ID" value="PWB74737.1"/>
    <property type="molecule type" value="Genomic_DNA"/>
</dbReference>
<keyword evidence="5" id="KW-1278">Translocase</keyword>
<evidence type="ECO:0000256" key="1">
    <source>
        <dbReference type="ARBA" id="ARBA00004141"/>
    </source>
</evidence>
<dbReference type="AlphaFoldDB" id="A0A855XA83"/>
<comment type="similarity">
    <text evidence="5 6">Belongs to the complex I subunit 1 family.</text>
</comment>
<feature type="transmembrane region" description="Helical" evidence="5">
    <location>
        <begin position="6"/>
        <end position="28"/>
    </location>
</feature>
<keyword evidence="5 6" id="KW-0520">NAD</keyword>
<dbReference type="EC" id="7.1.1.-" evidence="5"/>
<keyword evidence="5" id="KW-0874">Quinone</keyword>
<comment type="catalytic activity">
    <reaction evidence="5">
        <text>a quinone + NADH + 5 H(+)(in) = a quinol + NAD(+) + 4 H(+)(out)</text>
        <dbReference type="Rhea" id="RHEA:57888"/>
        <dbReference type="ChEBI" id="CHEBI:15378"/>
        <dbReference type="ChEBI" id="CHEBI:24646"/>
        <dbReference type="ChEBI" id="CHEBI:57540"/>
        <dbReference type="ChEBI" id="CHEBI:57945"/>
        <dbReference type="ChEBI" id="CHEBI:132124"/>
    </reaction>
</comment>
<evidence type="ECO:0000313" key="7">
    <source>
        <dbReference type="EMBL" id="PWB74737.1"/>
    </source>
</evidence>
<dbReference type="PROSITE" id="PS00668">
    <property type="entry name" value="COMPLEX1_ND1_2"/>
    <property type="match status" value="1"/>
</dbReference>
<gene>
    <name evidence="5" type="primary">nuoH</name>
    <name evidence="7" type="ORF">C3F09_03350</name>
</gene>
<feature type="transmembrane region" description="Helical" evidence="5">
    <location>
        <begin position="269"/>
        <end position="293"/>
    </location>
</feature>
<evidence type="ECO:0000256" key="2">
    <source>
        <dbReference type="ARBA" id="ARBA00022692"/>
    </source>
</evidence>
<comment type="caution">
    <text evidence="7">The sequence shown here is derived from an EMBL/GenBank/DDBJ whole genome shotgun (WGS) entry which is preliminary data.</text>
</comment>
<dbReference type="PANTHER" id="PTHR11432">
    <property type="entry name" value="NADH DEHYDROGENASE SUBUNIT 1"/>
    <property type="match status" value="1"/>
</dbReference>
<keyword evidence="3 5" id="KW-1133">Transmembrane helix</keyword>
<sequence length="330" mass="36786">MLEMIVASSIKVIIVMLAVLTGCAYATYMERKVVAFMQHRIGPSYAGPYGLLQPIADAIKMAFKEDVVPDKVERITYALAPIASFVPSLLVFAVVPFSADFTLVGRQVTGVISDLNIGILFVFAITSLGVYGIVLAGWSSGSKYSLMGGIRSSAQMISYEISYGLSIVGVILIANTLSLRQLVEQQDTILHWYIWKQPLGFLLYLTCAIAETNRLPFDLPEAESELVGGYHTEYSSFRFAMFFIGEYANMIAVSCVGTTLFFGGWQGPFLPAGLSVIWFVIKVFCFMFFYIWLRATFPRFRYDQLMNFGWKVLFPLAVVNLLVTGLIVLW</sequence>
<dbReference type="GO" id="GO:0005886">
    <property type="term" value="C:plasma membrane"/>
    <property type="evidence" value="ECO:0007669"/>
    <property type="project" value="UniProtKB-SubCell"/>
</dbReference>
<dbReference type="Proteomes" id="UP000250918">
    <property type="component" value="Unassembled WGS sequence"/>
</dbReference>
<dbReference type="GO" id="GO:0003954">
    <property type="term" value="F:NADH dehydrogenase activity"/>
    <property type="evidence" value="ECO:0007669"/>
    <property type="project" value="TreeGrafter"/>
</dbReference>
<evidence type="ECO:0000256" key="5">
    <source>
        <dbReference type="HAMAP-Rule" id="MF_01350"/>
    </source>
</evidence>
<evidence type="ECO:0000256" key="6">
    <source>
        <dbReference type="RuleBase" id="RU000471"/>
    </source>
</evidence>